<protein>
    <submittedName>
        <fullName evidence="3">GHKL domain-containing protein</fullName>
    </submittedName>
</protein>
<accession>A0ABT2S510</accession>
<feature type="transmembrane region" description="Helical" evidence="1">
    <location>
        <begin position="200"/>
        <end position="217"/>
    </location>
</feature>
<evidence type="ECO:0000313" key="3">
    <source>
        <dbReference type="EMBL" id="MCU6699636.1"/>
    </source>
</evidence>
<dbReference type="EMBL" id="JAOQJV010000004">
    <property type="protein sequence ID" value="MCU6699636.1"/>
    <property type="molecule type" value="Genomic_DNA"/>
</dbReference>
<reference evidence="3 4" key="1">
    <citation type="journal article" date="2021" name="ISME Commun">
        <title>Automated analysis of genomic sequences facilitates high-throughput and comprehensive description of bacteria.</title>
        <authorList>
            <person name="Hitch T.C.A."/>
        </authorList>
    </citation>
    <scope>NUCLEOTIDE SEQUENCE [LARGE SCALE GENOMIC DNA]</scope>
    <source>
        <strain evidence="3 4">Sanger_02</strain>
    </source>
</reference>
<dbReference type="SUPFAM" id="SSF55874">
    <property type="entry name" value="ATPase domain of HSP90 chaperone/DNA topoisomerase II/histidine kinase"/>
    <property type="match status" value="1"/>
</dbReference>
<feature type="transmembrane region" description="Helical" evidence="1">
    <location>
        <begin position="93"/>
        <end position="113"/>
    </location>
</feature>
<gene>
    <name evidence="3" type="ORF">OCV65_05210</name>
</gene>
<name>A0ABT2S510_9FIRM</name>
<dbReference type="RefSeq" id="WP_262581201.1">
    <property type="nucleotide sequence ID" value="NZ_JAOQJV010000004.1"/>
</dbReference>
<feature type="transmembrane region" description="Helical" evidence="1">
    <location>
        <begin position="133"/>
        <end position="151"/>
    </location>
</feature>
<keyword evidence="4" id="KW-1185">Reference proteome</keyword>
<keyword evidence="1" id="KW-1133">Transmembrane helix</keyword>
<keyword evidence="1" id="KW-0472">Membrane</keyword>
<dbReference type="InterPro" id="IPR032834">
    <property type="entry name" value="NatK-like_C"/>
</dbReference>
<evidence type="ECO:0000313" key="4">
    <source>
        <dbReference type="Proteomes" id="UP001207605"/>
    </source>
</evidence>
<evidence type="ECO:0000259" key="2">
    <source>
        <dbReference type="Pfam" id="PF14501"/>
    </source>
</evidence>
<sequence>MGSVCFILLFVVSLVEVITGYYLMLYTIFDRKKMNRCYKGILVVSSLFISVLLTANRRLWFFSRTMFLVEVILFCLVIFVIRKKGYLFIFSYVWLYYGVLTLLDFIIAFFSMTLLGEKFLPRVFLNAVSLEQIVIFTLSRIILIWLAILIIKYKWKINEEYTGYFVLIDMIISLLILRYQKKLVEMAIGEISMNGLDSGFSLLVVLAIITIIVLIFLKNRLMAKDQKILELHDSILEQRYQALLESTENSWRAVHDIRHHLLGLRMMVRKGEWQRIEDYLNELDQEYLEVKGVVWTGNYFLDFILTQKKQKAEEKGIRFDIETEMVTIGGLTEAEQSILFGNLIDHAIENCEEADEQGNWIRVEIKKRMDMTLIKISNNVVKRPLFLKKRLISGAANSSVHGYGMKSVERIVDRHDGELVQETLEDRYCVMVSFFDNI</sequence>
<comment type="caution">
    <text evidence="3">The sequence shown here is derived from an EMBL/GenBank/DDBJ whole genome shotgun (WGS) entry which is preliminary data.</text>
</comment>
<organism evidence="3 4">
    <name type="scientific">Dorea ammoniilytica</name>
    <dbReference type="NCBI Taxonomy" id="2981788"/>
    <lineage>
        <taxon>Bacteria</taxon>
        <taxon>Bacillati</taxon>
        <taxon>Bacillota</taxon>
        <taxon>Clostridia</taxon>
        <taxon>Lachnospirales</taxon>
        <taxon>Lachnospiraceae</taxon>
        <taxon>Dorea</taxon>
    </lineage>
</organism>
<feature type="transmembrane region" description="Helical" evidence="1">
    <location>
        <begin position="163"/>
        <end position="180"/>
    </location>
</feature>
<dbReference type="InterPro" id="IPR036890">
    <property type="entry name" value="HATPase_C_sf"/>
</dbReference>
<feature type="transmembrane region" description="Helical" evidence="1">
    <location>
        <begin position="61"/>
        <end position="81"/>
    </location>
</feature>
<feature type="transmembrane region" description="Helical" evidence="1">
    <location>
        <begin position="6"/>
        <end position="25"/>
    </location>
</feature>
<keyword evidence="1" id="KW-0812">Transmembrane</keyword>
<dbReference type="Gene3D" id="3.30.565.10">
    <property type="entry name" value="Histidine kinase-like ATPase, C-terminal domain"/>
    <property type="match status" value="1"/>
</dbReference>
<feature type="transmembrane region" description="Helical" evidence="1">
    <location>
        <begin position="37"/>
        <end position="55"/>
    </location>
</feature>
<dbReference type="Proteomes" id="UP001207605">
    <property type="component" value="Unassembled WGS sequence"/>
</dbReference>
<proteinExistence type="predicted"/>
<feature type="domain" description="Sensor histidine kinase NatK-like C-terminal" evidence="2">
    <location>
        <begin position="337"/>
        <end position="430"/>
    </location>
</feature>
<evidence type="ECO:0000256" key="1">
    <source>
        <dbReference type="SAM" id="Phobius"/>
    </source>
</evidence>
<dbReference type="Pfam" id="PF14501">
    <property type="entry name" value="HATPase_c_5"/>
    <property type="match status" value="1"/>
</dbReference>